<dbReference type="AlphaFoldDB" id="A0A944CL41"/>
<evidence type="ECO:0000313" key="2">
    <source>
        <dbReference type="EMBL" id="MBS8264642.1"/>
    </source>
</evidence>
<reference evidence="2 3" key="1">
    <citation type="journal article" date="2021" name="Microorganisms">
        <title>Bacterial Dimethylsulfoniopropionate Biosynthesis in the East China Sea.</title>
        <authorList>
            <person name="Liu J."/>
            <person name="Zhang Y."/>
            <person name="Liu J."/>
            <person name="Zhong H."/>
            <person name="Williams B.T."/>
            <person name="Zheng Y."/>
            <person name="Curson A.R.J."/>
            <person name="Sun C."/>
            <person name="Sun H."/>
            <person name="Song D."/>
            <person name="Wagner Mackenzie B."/>
            <person name="Bermejo Martinez A."/>
            <person name="Todd J.D."/>
            <person name="Zhang X.H."/>
        </authorList>
    </citation>
    <scope>NUCLEOTIDE SEQUENCE [LARGE SCALE GENOMIC DNA]</scope>
    <source>
        <strain evidence="2 3">ESS08</strain>
    </source>
</reference>
<sequence length="105" mass="11136">MHCKPTHVLPTVVHPTKCCVNHSFTNNVVPHVHPTHTTNVNHINYDHVHYFPQTQSTVNQVTHQNHYGGPGPVPGGVAPVGPRPRPGFGGPGFGGPGFGGPGFGR</sequence>
<gene>
    <name evidence="2" type="ORF">DYI25_09355</name>
</gene>
<keyword evidence="3" id="KW-1185">Reference proteome</keyword>
<organism evidence="2 3">
    <name type="scientific">Mesobacillus boroniphilus</name>
    <dbReference type="NCBI Taxonomy" id="308892"/>
    <lineage>
        <taxon>Bacteria</taxon>
        <taxon>Bacillati</taxon>
        <taxon>Bacillota</taxon>
        <taxon>Bacilli</taxon>
        <taxon>Bacillales</taxon>
        <taxon>Bacillaceae</taxon>
        <taxon>Mesobacillus</taxon>
    </lineage>
</organism>
<protein>
    <submittedName>
        <fullName evidence="2">Spore coat protein CotD</fullName>
    </submittedName>
</protein>
<dbReference type="InterPro" id="IPR020108">
    <property type="entry name" value="Spore_coat_CotD"/>
</dbReference>
<feature type="region of interest" description="Disordered" evidence="1">
    <location>
        <begin position="62"/>
        <end position="105"/>
    </location>
</feature>
<comment type="caution">
    <text evidence="2">The sequence shown here is derived from an EMBL/GenBank/DDBJ whole genome shotgun (WGS) entry which is preliminary data.</text>
</comment>
<feature type="compositionally biased region" description="Gly residues" evidence="1">
    <location>
        <begin position="87"/>
        <end position="105"/>
    </location>
</feature>
<evidence type="ECO:0000313" key="3">
    <source>
        <dbReference type="Proteomes" id="UP000761411"/>
    </source>
</evidence>
<dbReference type="Pfam" id="PF11122">
    <property type="entry name" value="Spore-coat_CotD"/>
    <property type="match status" value="1"/>
</dbReference>
<evidence type="ECO:0000256" key="1">
    <source>
        <dbReference type="SAM" id="MobiDB-lite"/>
    </source>
</evidence>
<name>A0A944CL41_9BACI</name>
<dbReference type="RefSeq" id="WP_213368200.1">
    <property type="nucleotide sequence ID" value="NZ_QTKX01000001.1"/>
</dbReference>
<proteinExistence type="predicted"/>
<accession>A0A944CL41</accession>
<dbReference type="EMBL" id="QTKX01000001">
    <property type="protein sequence ID" value="MBS8264642.1"/>
    <property type="molecule type" value="Genomic_DNA"/>
</dbReference>
<dbReference type="Proteomes" id="UP000761411">
    <property type="component" value="Unassembled WGS sequence"/>
</dbReference>